<evidence type="ECO:0000313" key="3">
    <source>
        <dbReference type="Proteomes" id="UP000253729"/>
    </source>
</evidence>
<protein>
    <recommendedName>
        <fullName evidence="4">Prenylated rab acceptor 1</fullName>
    </recommendedName>
</protein>
<evidence type="ECO:0000256" key="1">
    <source>
        <dbReference type="SAM" id="MobiDB-lite"/>
    </source>
</evidence>
<dbReference type="RefSeq" id="XP_026625038.1">
    <property type="nucleotide sequence ID" value="XM_026776020.1"/>
</dbReference>
<keyword evidence="3" id="KW-1185">Reference proteome</keyword>
<reference evidence="2 3" key="1">
    <citation type="submission" date="2018-07" db="EMBL/GenBank/DDBJ databases">
        <title>The genomes of Aspergillus section Nigri reveals drivers in fungal speciation.</title>
        <authorList>
            <consortium name="DOE Joint Genome Institute"/>
            <person name="Vesth T.C."/>
            <person name="Nybo J."/>
            <person name="Theobald S."/>
            <person name="Brandl J."/>
            <person name="Frisvad J.C."/>
            <person name="Nielsen K.F."/>
            <person name="Lyhne E.K."/>
            <person name="Kogle M.E."/>
            <person name="Kuo A."/>
            <person name="Riley R."/>
            <person name="Clum A."/>
            <person name="Nolan M."/>
            <person name="Lipzen A."/>
            <person name="Salamov A."/>
            <person name="Henrissat B."/>
            <person name="Wiebenga A."/>
            <person name="De vries R.P."/>
            <person name="Grigoriev I.V."/>
            <person name="Mortensen U.H."/>
            <person name="Andersen M.R."/>
            <person name="Baker S.E."/>
        </authorList>
    </citation>
    <scope>NUCLEOTIDE SEQUENCE [LARGE SCALE GENOMIC DNA]</scope>
    <source>
        <strain evidence="2 3">CBS 139.54b</strain>
    </source>
</reference>
<sequence length="311" mass="34164">MDYDDYVDEMNSIDGMDYDLREDMDSTVAYAVQLAMKDKEERLVDQALERIRRAQKQGQKNVRLSGREMEALERKRMQANRTPDHDYRNTSPQVSPGGSRSSKPPDSPSSKRGAQRSGSNASAAHKHSMPSPLAENNAAYAFWAWTSGASGGSPASARSPSARTPTSQAPPRSPLQPAYAFDRLASVPQIRTPAGVKSPSVRSLPDDPQWAPPYPPPYTREPPPYPTDRRRPDPTSYMSGYRSVFNDSARSNRRGVTAMPGAATEERLSPEEEEEQGNSSDDSAMVERRVAGGTPTRGPIGRGSRPRSSRP</sequence>
<evidence type="ECO:0008006" key="4">
    <source>
        <dbReference type="Google" id="ProtNLM"/>
    </source>
</evidence>
<feature type="compositionally biased region" description="Pro residues" evidence="1">
    <location>
        <begin position="210"/>
        <end position="226"/>
    </location>
</feature>
<dbReference type="Proteomes" id="UP000253729">
    <property type="component" value="Unassembled WGS sequence"/>
</dbReference>
<feature type="region of interest" description="Disordered" evidence="1">
    <location>
        <begin position="54"/>
        <end position="131"/>
    </location>
</feature>
<accession>A0A3F3Q070</accession>
<proteinExistence type="predicted"/>
<feature type="compositionally biased region" description="Low complexity" evidence="1">
    <location>
        <begin position="146"/>
        <end position="167"/>
    </location>
</feature>
<dbReference type="AlphaFoldDB" id="A0A3F3Q070"/>
<dbReference type="STRING" id="1341132.A0A3F3Q070"/>
<gene>
    <name evidence="2" type="ORF">BDQ94DRAFT_54459</name>
</gene>
<dbReference type="EMBL" id="KZ852052">
    <property type="protein sequence ID" value="RDH32016.1"/>
    <property type="molecule type" value="Genomic_DNA"/>
</dbReference>
<evidence type="ECO:0000313" key="2">
    <source>
        <dbReference type="EMBL" id="RDH32016.1"/>
    </source>
</evidence>
<organism evidence="2 3">
    <name type="scientific">Aspergillus welwitschiae</name>
    <dbReference type="NCBI Taxonomy" id="1341132"/>
    <lineage>
        <taxon>Eukaryota</taxon>
        <taxon>Fungi</taxon>
        <taxon>Dikarya</taxon>
        <taxon>Ascomycota</taxon>
        <taxon>Pezizomycotina</taxon>
        <taxon>Eurotiomycetes</taxon>
        <taxon>Eurotiomycetidae</taxon>
        <taxon>Eurotiales</taxon>
        <taxon>Aspergillaceae</taxon>
        <taxon>Aspergillus</taxon>
        <taxon>Aspergillus subgen. Circumdati</taxon>
    </lineage>
</organism>
<feature type="compositionally biased region" description="Low complexity" evidence="1">
    <location>
        <begin position="292"/>
        <end position="303"/>
    </location>
</feature>
<feature type="compositionally biased region" description="Basic and acidic residues" evidence="1">
    <location>
        <begin position="65"/>
        <end position="88"/>
    </location>
</feature>
<name>A0A3F3Q070_9EURO</name>
<dbReference type="GeneID" id="38144376"/>
<feature type="compositionally biased region" description="Low complexity" evidence="1">
    <location>
        <begin position="95"/>
        <end position="112"/>
    </location>
</feature>
<feature type="region of interest" description="Disordered" evidence="1">
    <location>
        <begin position="146"/>
        <end position="311"/>
    </location>
</feature>